<dbReference type="EMBL" id="DSFE01000101">
    <property type="protein sequence ID" value="HEU98152.1"/>
    <property type="molecule type" value="Genomic_DNA"/>
</dbReference>
<dbReference type="GO" id="GO:0004807">
    <property type="term" value="F:triose-phosphate isomerase activity"/>
    <property type="evidence" value="ECO:0007669"/>
    <property type="project" value="UniProtKB-UniRule"/>
</dbReference>
<feature type="active site" description="Electrophile" evidence="5">
    <location>
        <position position="96"/>
    </location>
</feature>
<evidence type="ECO:0000256" key="6">
    <source>
        <dbReference type="RuleBase" id="RU363013"/>
    </source>
</evidence>
<evidence type="ECO:0000313" key="7">
    <source>
        <dbReference type="EMBL" id="HEU98152.1"/>
    </source>
</evidence>
<dbReference type="InterPro" id="IPR000652">
    <property type="entry name" value="Triosephosphate_isomerase"/>
</dbReference>
<sequence length="230" mass="24270">MEMMNERIFVINYKSYSTSYGEKGIEIAKIAEKVSKDTGVRIILAVPFTEIRAIASSVEIEVIAQHIDPVAEGAATGHVTAEMVKAAGGKGSLINHSEKRMLLSDIEEAISKLRNVSLYSIACASTPRTAAAVSLLLPDMVAVEPPELIGTGISVSRAKPEVITASLELIEKVGGKGIPVLVGAGVSNKEDSMRSVELGASGILVASAIMNAHDPEKKIAELSYGLLKKT</sequence>
<feature type="binding site" evidence="5">
    <location>
        <begin position="12"/>
        <end position="14"/>
    </location>
    <ligand>
        <name>substrate</name>
    </ligand>
</feature>
<dbReference type="GO" id="GO:0019563">
    <property type="term" value="P:glycerol catabolic process"/>
    <property type="evidence" value="ECO:0007669"/>
    <property type="project" value="TreeGrafter"/>
</dbReference>
<comment type="catalytic activity">
    <reaction evidence="5 6">
        <text>D-glyceraldehyde 3-phosphate = dihydroxyacetone phosphate</text>
        <dbReference type="Rhea" id="RHEA:18585"/>
        <dbReference type="ChEBI" id="CHEBI:57642"/>
        <dbReference type="ChEBI" id="CHEBI:59776"/>
        <dbReference type="EC" id="5.3.1.1"/>
    </reaction>
</comment>
<dbReference type="PANTHER" id="PTHR21139">
    <property type="entry name" value="TRIOSEPHOSPHATE ISOMERASE"/>
    <property type="match status" value="1"/>
</dbReference>
<dbReference type="InterPro" id="IPR022891">
    <property type="entry name" value="Triosephosphate_isomerase_arc"/>
</dbReference>
<comment type="subcellular location">
    <subcellularLocation>
        <location evidence="5 6">Cytoplasm</location>
    </subcellularLocation>
</comment>
<dbReference type="SUPFAM" id="SSF51351">
    <property type="entry name" value="Triosephosphate isomerase (TIM)"/>
    <property type="match status" value="1"/>
</dbReference>
<dbReference type="GO" id="GO:0006094">
    <property type="term" value="P:gluconeogenesis"/>
    <property type="evidence" value="ECO:0007669"/>
    <property type="project" value="UniProtKB-UniRule"/>
</dbReference>
<dbReference type="Gene3D" id="3.20.20.70">
    <property type="entry name" value="Aldolase class I"/>
    <property type="match status" value="1"/>
</dbReference>
<dbReference type="GO" id="GO:0046166">
    <property type="term" value="P:glyceraldehyde-3-phosphate biosynthetic process"/>
    <property type="evidence" value="ECO:0007669"/>
    <property type="project" value="TreeGrafter"/>
</dbReference>
<gene>
    <name evidence="5 7" type="primary">tpiA</name>
    <name evidence="7" type="ORF">ENO36_04800</name>
</gene>
<name>A0A7C2YM14_9CREN</name>
<feature type="binding site" evidence="5">
    <location>
        <position position="149"/>
    </location>
    <ligand>
        <name>substrate</name>
    </ligand>
</feature>
<evidence type="ECO:0000256" key="1">
    <source>
        <dbReference type="ARBA" id="ARBA00022432"/>
    </source>
</evidence>
<comment type="subunit">
    <text evidence="5">Homotetramer; dimer of dimers.</text>
</comment>
<dbReference type="PROSITE" id="PS00171">
    <property type="entry name" value="TIM_1"/>
    <property type="match status" value="1"/>
</dbReference>
<dbReference type="Proteomes" id="UP000885664">
    <property type="component" value="Unassembled WGS sequence"/>
</dbReference>
<feature type="binding site" evidence="5">
    <location>
        <begin position="206"/>
        <end position="207"/>
    </location>
    <ligand>
        <name>substrate</name>
    </ligand>
</feature>
<proteinExistence type="inferred from homology"/>
<dbReference type="PROSITE" id="PS51440">
    <property type="entry name" value="TIM_2"/>
    <property type="match status" value="1"/>
</dbReference>
<dbReference type="EC" id="5.3.1.1" evidence="5 6"/>
<keyword evidence="3 5" id="KW-0324">Glycolysis</keyword>
<accession>A0A7C2YM14</accession>
<feature type="active site" description="Proton acceptor" evidence="5">
    <location>
        <position position="144"/>
    </location>
</feature>
<dbReference type="NCBIfam" id="TIGR00419">
    <property type="entry name" value="tim"/>
    <property type="match status" value="1"/>
</dbReference>
<reference evidence="7" key="1">
    <citation type="journal article" date="2020" name="mSystems">
        <title>Genome- and Community-Level Interaction Insights into Carbon Utilization and Element Cycling Functions of Hydrothermarchaeota in Hydrothermal Sediment.</title>
        <authorList>
            <person name="Zhou Z."/>
            <person name="Liu Y."/>
            <person name="Xu W."/>
            <person name="Pan J."/>
            <person name="Luo Z.H."/>
            <person name="Li M."/>
        </authorList>
    </citation>
    <scope>NUCLEOTIDE SEQUENCE [LARGE SCALE GENOMIC DNA]</scope>
    <source>
        <strain evidence="7">SpSt-1259</strain>
    </source>
</reference>
<evidence type="ECO:0000256" key="2">
    <source>
        <dbReference type="ARBA" id="ARBA00022490"/>
    </source>
</evidence>
<dbReference type="InterPro" id="IPR013785">
    <property type="entry name" value="Aldolase_TIM"/>
</dbReference>
<dbReference type="Pfam" id="PF00121">
    <property type="entry name" value="TIM"/>
    <property type="match status" value="1"/>
</dbReference>
<dbReference type="UniPathway" id="UPA00109">
    <property type="reaction ID" value="UER00189"/>
</dbReference>
<keyword evidence="4 5" id="KW-0413">Isomerase</keyword>
<comment type="pathway">
    <text evidence="5 6">Carbohydrate biosynthesis; gluconeogenesis.</text>
</comment>
<protein>
    <recommendedName>
        <fullName evidence="5 6">Triosephosphate isomerase</fullName>
        <shortName evidence="5">TIM</shortName>
        <shortName evidence="5">TPI</shortName>
        <ecNumber evidence="5 6">5.3.1.1</ecNumber>
    </recommendedName>
    <alternativeName>
        <fullName evidence="5">Triose-phosphate isomerase</fullName>
    </alternativeName>
</protein>
<comment type="similarity">
    <text evidence="5 6">Belongs to the triosephosphate isomerase family.</text>
</comment>
<evidence type="ECO:0000256" key="5">
    <source>
        <dbReference type="HAMAP-Rule" id="MF_00147"/>
    </source>
</evidence>
<dbReference type="HAMAP" id="MF_00147_A">
    <property type="entry name" value="TIM_A"/>
    <property type="match status" value="1"/>
</dbReference>
<keyword evidence="2 5" id="KW-0963">Cytoplasm</keyword>
<dbReference type="AlphaFoldDB" id="A0A7C2YM14"/>
<comment type="caution">
    <text evidence="7">The sequence shown here is derived from an EMBL/GenBank/DDBJ whole genome shotgun (WGS) entry which is preliminary data.</text>
</comment>
<evidence type="ECO:0000256" key="4">
    <source>
        <dbReference type="ARBA" id="ARBA00023235"/>
    </source>
</evidence>
<feature type="binding site" evidence="5">
    <location>
        <position position="185"/>
    </location>
    <ligand>
        <name>substrate</name>
    </ligand>
</feature>
<dbReference type="UniPathway" id="UPA00138"/>
<dbReference type="InterPro" id="IPR035990">
    <property type="entry name" value="TIM_sf"/>
</dbReference>
<dbReference type="GO" id="GO:0006096">
    <property type="term" value="P:glycolytic process"/>
    <property type="evidence" value="ECO:0007669"/>
    <property type="project" value="UniProtKB-UniRule"/>
</dbReference>
<dbReference type="PANTHER" id="PTHR21139:SF42">
    <property type="entry name" value="TRIOSEPHOSPHATE ISOMERASE"/>
    <property type="match status" value="1"/>
</dbReference>
<comment type="pathway">
    <text evidence="5 6">Carbohydrate degradation; glycolysis; D-glyceraldehyde 3-phosphate from glycerone phosphate: step 1/1.</text>
</comment>
<organism evidence="7">
    <name type="scientific">Fervidicoccus fontis</name>
    <dbReference type="NCBI Taxonomy" id="683846"/>
    <lineage>
        <taxon>Archaea</taxon>
        <taxon>Thermoproteota</taxon>
        <taxon>Thermoprotei</taxon>
        <taxon>Fervidicoccales</taxon>
        <taxon>Fervidicoccaceae</taxon>
        <taxon>Fervidicoccus</taxon>
    </lineage>
</organism>
<keyword evidence="1 5" id="KW-0312">Gluconeogenesis</keyword>
<evidence type="ECO:0000256" key="3">
    <source>
        <dbReference type="ARBA" id="ARBA00023152"/>
    </source>
</evidence>
<dbReference type="NCBIfam" id="NF003302">
    <property type="entry name" value="PRK04302.1"/>
    <property type="match status" value="1"/>
</dbReference>
<dbReference type="InterPro" id="IPR020861">
    <property type="entry name" value="Triosephosphate_isomerase_AS"/>
</dbReference>
<comment type="function">
    <text evidence="5">Involved in the gluconeogenesis. Catalyzes stereospecifically the conversion of dihydroxyacetone phosphate (DHAP) to D-glyceraldehyde-3-phosphate (G3P).</text>
</comment>
<dbReference type="CDD" id="cd00311">
    <property type="entry name" value="TIM"/>
    <property type="match status" value="1"/>
</dbReference>
<dbReference type="GO" id="GO:0005829">
    <property type="term" value="C:cytosol"/>
    <property type="evidence" value="ECO:0007669"/>
    <property type="project" value="TreeGrafter"/>
</dbReference>